<name>A0AAW8FKY5_9ACTN</name>
<evidence type="ECO:0000313" key="2">
    <source>
        <dbReference type="EMBL" id="MDQ0910802.1"/>
    </source>
</evidence>
<protein>
    <recommendedName>
        <fullName evidence="4">FXSXX-COOH protein</fullName>
    </recommendedName>
</protein>
<dbReference type="RefSeq" id="WP_306981750.1">
    <property type="nucleotide sequence ID" value="NZ_JAUSZV010000005.1"/>
</dbReference>
<dbReference type="EMBL" id="JAUSZV010000005">
    <property type="protein sequence ID" value="MDQ0910802.1"/>
    <property type="molecule type" value="Genomic_DNA"/>
</dbReference>
<feature type="compositionally biased region" description="Basic and acidic residues" evidence="1">
    <location>
        <begin position="32"/>
        <end position="47"/>
    </location>
</feature>
<accession>A0AAW8FKY5</accession>
<evidence type="ECO:0008006" key="4">
    <source>
        <dbReference type="Google" id="ProtNLM"/>
    </source>
</evidence>
<comment type="caution">
    <text evidence="2">The sequence shown here is derived from an EMBL/GenBank/DDBJ whole genome shotgun (WGS) entry which is preliminary data.</text>
</comment>
<sequence>MNAHTTTERGPVSGPTSRRLTPLGTIVPSESARTEAARVLDVPERRPAKPITFDSAL</sequence>
<feature type="region of interest" description="Disordered" evidence="1">
    <location>
        <begin position="1"/>
        <end position="57"/>
    </location>
</feature>
<proteinExistence type="predicted"/>
<evidence type="ECO:0000256" key="1">
    <source>
        <dbReference type="SAM" id="MobiDB-lite"/>
    </source>
</evidence>
<dbReference type="Proteomes" id="UP001234216">
    <property type="component" value="Unassembled WGS sequence"/>
</dbReference>
<dbReference type="AlphaFoldDB" id="A0AAW8FKY5"/>
<organism evidence="2 3">
    <name type="scientific">Streptomyces canus</name>
    <dbReference type="NCBI Taxonomy" id="58343"/>
    <lineage>
        <taxon>Bacteria</taxon>
        <taxon>Bacillati</taxon>
        <taxon>Actinomycetota</taxon>
        <taxon>Actinomycetes</taxon>
        <taxon>Kitasatosporales</taxon>
        <taxon>Streptomycetaceae</taxon>
        <taxon>Streptomyces</taxon>
        <taxon>Streptomyces aurantiacus group</taxon>
    </lineage>
</organism>
<evidence type="ECO:0000313" key="3">
    <source>
        <dbReference type="Proteomes" id="UP001234216"/>
    </source>
</evidence>
<reference evidence="2" key="1">
    <citation type="submission" date="2023-07" db="EMBL/GenBank/DDBJ databases">
        <title>Comparative genomics of wheat-associated soil bacteria to identify genetic determinants of phenazine resistance.</title>
        <authorList>
            <person name="Mouncey N."/>
        </authorList>
    </citation>
    <scope>NUCLEOTIDE SEQUENCE</scope>
    <source>
        <strain evidence="2">V4I22</strain>
    </source>
</reference>
<gene>
    <name evidence="2" type="ORF">QFZ22_006787</name>
</gene>